<reference evidence="6" key="1">
    <citation type="submission" date="2013-04" db="EMBL/GenBank/DDBJ databases">
        <title>An insight into the transcriptome of the digestive tract of the blood sucking bug, Rhodnius prolixus.</title>
        <authorList>
            <person name="Ribeiro J.M.C."/>
            <person name="Genta F.A."/>
            <person name="Sorgine M.H.F."/>
            <person name="Paiva-Silva G.O."/>
            <person name="Majerowicz D."/>
            <person name="Medeiros M."/>
            <person name="Koerich L."/>
            <person name="Terra W.R."/>
            <person name="Ferreira C."/>
            <person name="Pimentel A.C."/>
            <person name="Bisch P.M."/>
            <person name="Diniz M.M.P."/>
            <person name="Nascimento R."/>
            <person name="Salmon D."/>
            <person name="Silber A.M."/>
            <person name="Alves M."/>
            <person name="Oliveira M.F."/>
            <person name="Gondim K.C."/>
            <person name="Silva Neto M.A.C."/>
            <person name="Atella G.C."/>
            <person name="Araujo H."/>
            <person name="Dias F.S."/>
            <person name="Polycarpo C.R."/>
            <person name="Fampa P."/>
            <person name="Melo A.C."/>
            <person name="Tanaka A.S."/>
            <person name="Balczun C."/>
            <person name="Oliveira J.H.M."/>
            <person name="Goncalves R."/>
            <person name="Lazoski C."/>
            <person name="Pereira M.A."/>
            <person name="Rivera-Pomar R."/>
            <person name="Diambra L."/>
            <person name="Schaub G.A."/>
            <person name="Garcia E.S."/>
            <person name="Azambuja P."/>
            <person name="Braz G.R.C."/>
            <person name="Oliveira P.L."/>
        </authorList>
    </citation>
    <scope>NUCLEOTIDE SEQUENCE</scope>
</reference>
<dbReference type="GO" id="GO:0030682">
    <property type="term" value="P:symbiont-mediated perturbation of host defenses"/>
    <property type="evidence" value="ECO:0007669"/>
    <property type="project" value="InterPro"/>
</dbReference>
<proteinExistence type="evidence at transcript level"/>
<dbReference type="CDD" id="cd19423">
    <property type="entry name" value="lipocalin_LTBP1-like"/>
    <property type="match status" value="1"/>
</dbReference>
<dbReference type="HOGENOM" id="CLU_1808587_0_0_1"/>
<name>R4G8L0_RHOPR</name>
<keyword evidence="3 5" id="KW-0732">Signal</keyword>
<dbReference type="SUPFAM" id="SSF50814">
    <property type="entry name" value="Lipocalins"/>
    <property type="match status" value="1"/>
</dbReference>
<accession>R4G8L0</accession>
<evidence type="ECO:0000256" key="2">
    <source>
        <dbReference type="ARBA" id="ARBA00022525"/>
    </source>
</evidence>
<sequence>MNRIILITIFGILTLRSIHCITDGECDTVTAQENVDQFFTGTWYVTHSKVGGPASLCDQFETGLQGDTKHIKYSLKEDGSYGIHCEGKPSNKDNPYPYDCEIKSNQRNIPAKFTVASADNNAAVLYKCTKSATFSTDDYFVLNRQKDTDIPEDVKSKLSSLGLDSGSFTSSKSECSKT</sequence>
<dbReference type="VEuPathDB" id="VectorBase:RPRC000275"/>
<keyword evidence="2" id="KW-0964">Secreted</keyword>
<organism evidence="6">
    <name type="scientific">Rhodnius prolixus</name>
    <name type="common">Triatomid bug</name>
    <dbReference type="NCBI Taxonomy" id="13249"/>
    <lineage>
        <taxon>Eukaryota</taxon>
        <taxon>Metazoa</taxon>
        <taxon>Ecdysozoa</taxon>
        <taxon>Arthropoda</taxon>
        <taxon>Hexapoda</taxon>
        <taxon>Insecta</taxon>
        <taxon>Pterygota</taxon>
        <taxon>Neoptera</taxon>
        <taxon>Paraneoptera</taxon>
        <taxon>Hemiptera</taxon>
        <taxon>Heteroptera</taxon>
        <taxon>Panheteroptera</taxon>
        <taxon>Cimicomorpha</taxon>
        <taxon>Reduviidae</taxon>
        <taxon>Triatominae</taxon>
        <taxon>Rhodnius</taxon>
    </lineage>
</organism>
<dbReference type="InterPro" id="IPR005657">
    <property type="entry name" value="Triabi/Procalin"/>
</dbReference>
<feature type="chain" id="PRO_5004365494" evidence="5">
    <location>
        <begin position="21"/>
        <end position="178"/>
    </location>
</feature>
<evidence type="ECO:0000256" key="3">
    <source>
        <dbReference type="ARBA" id="ARBA00022729"/>
    </source>
</evidence>
<feature type="signal peptide" evidence="5">
    <location>
        <begin position="1"/>
        <end position="20"/>
    </location>
</feature>
<dbReference type="RefSeq" id="XP_073970851.1">
    <property type="nucleotide sequence ID" value="XM_074114750.1"/>
</dbReference>
<dbReference type="GeneID" id="141447318"/>
<dbReference type="GO" id="GO:0005576">
    <property type="term" value="C:extracellular region"/>
    <property type="evidence" value="ECO:0007669"/>
    <property type="project" value="UniProtKB-SubCell"/>
</dbReference>
<dbReference type="EMBL" id="GAHY01000787">
    <property type="protein sequence ID" value="JAA76723.1"/>
    <property type="molecule type" value="mRNA"/>
</dbReference>
<evidence type="ECO:0000256" key="4">
    <source>
        <dbReference type="ARBA" id="ARBA00034121"/>
    </source>
</evidence>
<evidence type="ECO:0000313" key="6">
    <source>
        <dbReference type="EMBL" id="JAA76723.1"/>
    </source>
</evidence>
<protein>
    <submittedName>
        <fullName evidence="6">Putative triabin-like lipocalin</fullName>
    </submittedName>
</protein>
<evidence type="ECO:0000256" key="1">
    <source>
        <dbReference type="ARBA" id="ARBA00004613"/>
    </source>
</evidence>
<comment type="subcellular location">
    <subcellularLocation>
        <location evidence="1">Secreted</location>
    </subcellularLocation>
</comment>
<dbReference type="AlphaFoldDB" id="R4G8L0"/>
<comment type="similarity">
    <text evidence="4">Belongs to the calycin superfamily. Triabin family.</text>
</comment>
<dbReference type="Pfam" id="PF03973">
    <property type="entry name" value="Triabin"/>
    <property type="match status" value="1"/>
</dbReference>
<dbReference type="InterPro" id="IPR012674">
    <property type="entry name" value="Calycin"/>
</dbReference>
<evidence type="ECO:0000256" key="5">
    <source>
        <dbReference type="SAM" id="SignalP"/>
    </source>
</evidence>
<dbReference type="Gene3D" id="2.40.128.20">
    <property type="match status" value="1"/>
</dbReference>